<keyword evidence="5 16" id="KW-0963">Cytoplasm</keyword>
<sequence length="394" mass="44231">MKRYIVHIDLDSFFVSVERLKDPSLRGKPVLIGGSGDRGVVASCSYEARKFGIHSAMPMRTARRLCPDAITLRGDYHAYSDASASVTSIIHSMVPLYEKTSIDEFYIDLTGMDQFFGCYKLATELRRQVIKQTGLPISFGLASNKTVAKLATNQAKPNGQLFVEHGKEREFLAPLPVGSIPMIGDKACETLRGMGIHRVKDLQEQKIENLERVFGKMGQMMWDKANGIDHSEIVPHHGRKSISSENTFSQNVMDEPKLEELLISMTEQLAAKLRIERKVASCIAVKIRYSDFETNTQQLSMPATNSDHLLFPLIKKLFRKAYQQGRKIRLVGVRLSNLAEGPFQPGLFDDFERSSKLYKALDQLNVRYGSKTISRALTMGISSRDFNPFNGKTG</sequence>
<dbReference type="Gene3D" id="3.40.1170.60">
    <property type="match status" value="1"/>
</dbReference>
<dbReference type="InterPro" id="IPR043502">
    <property type="entry name" value="DNA/RNA_pol_sf"/>
</dbReference>
<evidence type="ECO:0000256" key="11">
    <source>
        <dbReference type="ARBA" id="ARBA00022842"/>
    </source>
</evidence>
<evidence type="ECO:0000256" key="3">
    <source>
        <dbReference type="ARBA" id="ARBA00011245"/>
    </source>
</evidence>
<feature type="binding site" evidence="16">
    <location>
        <position position="9"/>
    </location>
    <ligand>
        <name>Mg(2+)</name>
        <dbReference type="ChEBI" id="CHEBI:18420"/>
    </ligand>
</feature>
<dbReference type="CDD" id="cd03586">
    <property type="entry name" value="PolY_Pol_IV_kappa"/>
    <property type="match status" value="1"/>
</dbReference>
<evidence type="ECO:0000256" key="5">
    <source>
        <dbReference type="ARBA" id="ARBA00022490"/>
    </source>
</evidence>
<evidence type="ECO:0000256" key="15">
    <source>
        <dbReference type="ARBA" id="ARBA00049244"/>
    </source>
</evidence>
<evidence type="ECO:0000313" key="18">
    <source>
        <dbReference type="EMBL" id="MXV51277.1"/>
    </source>
</evidence>
<evidence type="ECO:0000256" key="6">
    <source>
        <dbReference type="ARBA" id="ARBA00022679"/>
    </source>
</evidence>
<comment type="caution">
    <text evidence="18">The sequence shown here is derived from an EMBL/GenBank/DDBJ whole genome shotgun (WGS) entry which is preliminary data.</text>
</comment>
<dbReference type="InterPro" id="IPR017961">
    <property type="entry name" value="DNA_pol_Y-fam_little_finger"/>
</dbReference>
<dbReference type="Pfam" id="PF21999">
    <property type="entry name" value="IMS_HHH_1"/>
    <property type="match status" value="1"/>
</dbReference>
<comment type="cofactor">
    <cofactor evidence="16">
        <name>Mg(2+)</name>
        <dbReference type="ChEBI" id="CHEBI:18420"/>
    </cofactor>
    <text evidence="16">Binds 2 magnesium ions per subunit.</text>
</comment>
<dbReference type="Gene3D" id="3.30.1490.100">
    <property type="entry name" value="DNA polymerase, Y-family, little finger domain"/>
    <property type="match status" value="1"/>
</dbReference>
<dbReference type="GO" id="GO:0000287">
    <property type="term" value="F:magnesium ion binding"/>
    <property type="evidence" value="ECO:0007669"/>
    <property type="project" value="UniProtKB-UniRule"/>
</dbReference>
<proteinExistence type="inferred from homology"/>
<name>A0A7K1Y9L3_9SPHI</name>
<dbReference type="FunFam" id="3.30.1490.100:FF:000004">
    <property type="entry name" value="DNA polymerase IV"/>
    <property type="match status" value="1"/>
</dbReference>
<evidence type="ECO:0000256" key="8">
    <source>
        <dbReference type="ARBA" id="ARBA00022705"/>
    </source>
</evidence>
<evidence type="ECO:0000256" key="7">
    <source>
        <dbReference type="ARBA" id="ARBA00022695"/>
    </source>
</evidence>
<dbReference type="GO" id="GO:0042276">
    <property type="term" value="P:error-prone translesion synthesis"/>
    <property type="evidence" value="ECO:0007669"/>
    <property type="project" value="TreeGrafter"/>
</dbReference>
<organism evidence="18 19">
    <name type="scientific">Hufsiella arboris</name>
    <dbReference type="NCBI Taxonomy" id="2695275"/>
    <lineage>
        <taxon>Bacteria</taxon>
        <taxon>Pseudomonadati</taxon>
        <taxon>Bacteroidota</taxon>
        <taxon>Sphingobacteriia</taxon>
        <taxon>Sphingobacteriales</taxon>
        <taxon>Sphingobacteriaceae</taxon>
        <taxon>Hufsiella</taxon>
    </lineage>
</organism>
<dbReference type="Proteomes" id="UP000466586">
    <property type="component" value="Unassembled WGS sequence"/>
</dbReference>
<dbReference type="Pfam" id="PF11799">
    <property type="entry name" value="IMS_C"/>
    <property type="match status" value="1"/>
</dbReference>
<keyword evidence="10 16" id="KW-0227">DNA damage</keyword>
<gene>
    <name evidence="16 18" type="primary">dinB</name>
    <name evidence="18" type="ORF">GS399_09880</name>
</gene>
<dbReference type="FunFam" id="3.40.1170.60:FF:000001">
    <property type="entry name" value="DNA polymerase IV"/>
    <property type="match status" value="1"/>
</dbReference>
<feature type="active site" evidence="16">
    <location>
        <position position="104"/>
    </location>
</feature>
<dbReference type="InterPro" id="IPR036775">
    <property type="entry name" value="DNA_pol_Y-fam_lit_finger_sf"/>
</dbReference>
<dbReference type="EMBL" id="WVHT01000004">
    <property type="protein sequence ID" value="MXV51277.1"/>
    <property type="molecule type" value="Genomic_DNA"/>
</dbReference>
<keyword evidence="4 16" id="KW-0515">Mutator protein</keyword>
<dbReference type="GO" id="GO:0003684">
    <property type="term" value="F:damaged DNA binding"/>
    <property type="evidence" value="ECO:0007669"/>
    <property type="project" value="InterPro"/>
</dbReference>
<dbReference type="HAMAP" id="MF_01113">
    <property type="entry name" value="DNApol_IV"/>
    <property type="match status" value="1"/>
</dbReference>
<dbReference type="PROSITE" id="PS50173">
    <property type="entry name" value="UMUC"/>
    <property type="match status" value="1"/>
</dbReference>
<evidence type="ECO:0000256" key="1">
    <source>
        <dbReference type="ARBA" id="ARBA00004496"/>
    </source>
</evidence>
<comment type="function">
    <text evidence="16">Poorly processive, error-prone DNA polymerase involved in untargeted mutagenesis. Copies undamaged DNA at stalled replication forks, which arise in vivo from mismatched or misaligned primer ends. These misaligned primers can be extended by PolIV. Exhibits no 3'-5' exonuclease (proofreading) activity. May be involved in translesional synthesis, in conjunction with the beta clamp from PolIII.</text>
</comment>
<dbReference type="SUPFAM" id="SSF56672">
    <property type="entry name" value="DNA/RNA polymerases"/>
    <property type="match status" value="1"/>
</dbReference>
<keyword evidence="7 16" id="KW-0548">Nucleotidyltransferase</keyword>
<evidence type="ECO:0000256" key="14">
    <source>
        <dbReference type="ARBA" id="ARBA00023204"/>
    </source>
</evidence>
<feature type="domain" description="UmuC" evidence="17">
    <location>
        <begin position="5"/>
        <end position="184"/>
    </location>
</feature>
<comment type="similarity">
    <text evidence="2 16">Belongs to the DNA polymerase type-Y family.</text>
</comment>
<feature type="site" description="Substrate discrimination" evidence="16">
    <location>
        <position position="14"/>
    </location>
</feature>
<dbReference type="PANTHER" id="PTHR11076:SF33">
    <property type="entry name" value="DNA POLYMERASE KAPPA"/>
    <property type="match status" value="1"/>
</dbReference>
<evidence type="ECO:0000256" key="9">
    <source>
        <dbReference type="ARBA" id="ARBA00022723"/>
    </source>
</evidence>
<feature type="binding site" evidence="16">
    <location>
        <position position="103"/>
    </location>
    <ligand>
        <name>Mg(2+)</name>
        <dbReference type="ChEBI" id="CHEBI:18420"/>
    </ligand>
</feature>
<dbReference type="SUPFAM" id="SSF100879">
    <property type="entry name" value="Lesion bypass DNA polymerase (Y-family), little finger domain"/>
    <property type="match status" value="1"/>
</dbReference>
<dbReference type="RefSeq" id="WP_160844457.1">
    <property type="nucleotide sequence ID" value="NZ_WVHT01000004.1"/>
</dbReference>
<dbReference type="GO" id="GO:0009432">
    <property type="term" value="P:SOS response"/>
    <property type="evidence" value="ECO:0007669"/>
    <property type="project" value="TreeGrafter"/>
</dbReference>
<evidence type="ECO:0000256" key="12">
    <source>
        <dbReference type="ARBA" id="ARBA00022932"/>
    </source>
</evidence>
<dbReference type="EC" id="2.7.7.7" evidence="16"/>
<keyword evidence="12 16" id="KW-0239">DNA-directed DNA polymerase</keyword>
<keyword evidence="13 16" id="KW-0238">DNA-binding</keyword>
<accession>A0A7K1Y9L3</accession>
<evidence type="ECO:0000259" key="17">
    <source>
        <dbReference type="PROSITE" id="PS50173"/>
    </source>
</evidence>
<dbReference type="Gene3D" id="1.10.150.20">
    <property type="entry name" value="5' to 3' exonuclease, C-terminal subdomain"/>
    <property type="match status" value="1"/>
</dbReference>
<keyword evidence="19" id="KW-1185">Reference proteome</keyword>
<comment type="subcellular location">
    <subcellularLocation>
        <location evidence="1 16">Cytoplasm</location>
    </subcellularLocation>
</comment>
<dbReference type="GO" id="GO:0003887">
    <property type="term" value="F:DNA-directed DNA polymerase activity"/>
    <property type="evidence" value="ECO:0007669"/>
    <property type="project" value="UniProtKB-UniRule"/>
</dbReference>
<dbReference type="Gene3D" id="3.30.70.270">
    <property type="match status" value="1"/>
</dbReference>
<keyword evidence="14 16" id="KW-0234">DNA repair</keyword>
<evidence type="ECO:0000256" key="10">
    <source>
        <dbReference type="ARBA" id="ARBA00022763"/>
    </source>
</evidence>
<evidence type="ECO:0000256" key="4">
    <source>
        <dbReference type="ARBA" id="ARBA00022457"/>
    </source>
</evidence>
<comment type="subunit">
    <text evidence="3 16">Monomer.</text>
</comment>
<dbReference type="Pfam" id="PF00817">
    <property type="entry name" value="IMS"/>
    <property type="match status" value="1"/>
</dbReference>
<dbReference type="GO" id="GO:0006281">
    <property type="term" value="P:DNA repair"/>
    <property type="evidence" value="ECO:0007669"/>
    <property type="project" value="UniProtKB-UniRule"/>
</dbReference>
<evidence type="ECO:0000256" key="13">
    <source>
        <dbReference type="ARBA" id="ARBA00023125"/>
    </source>
</evidence>
<dbReference type="GO" id="GO:0005829">
    <property type="term" value="C:cytosol"/>
    <property type="evidence" value="ECO:0007669"/>
    <property type="project" value="TreeGrafter"/>
</dbReference>
<dbReference type="InterPro" id="IPR022880">
    <property type="entry name" value="DNApol_IV"/>
</dbReference>
<evidence type="ECO:0000256" key="2">
    <source>
        <dbReference type="ARBA" id="ARBA00010945"/>
    </source>
</evidence>
<protein>
    <recommendedName>
        <fullName evidence="16">DNA polymerase IV</fullName>
        <shortName evidence="16">Pol IV</shortName>
        <ecNumber evidence="16">2.7.7.7</ecNumber>
    </recommendedName>
</protein>
<dbReference type="InterPro" id="IPR050116">
    <property type="entry name" value="DNA_polymerase-Y"/>
</dbReference>
<keyword evidence="6 16" id="KW-0808">Transferase</keyword>
<keyword evidence="9 16" id="KW-0479">Metal-binding</keyword>
<dbReference type="InterPro" id="IPR043128">
    <property type="entry name" value="Rev_trsase/Diguanyl_cyclase"/>
</dbReference>
<comment type="catalytic activity">
    <reaction evidence="15 16">
        <text>DNA(n) + a 2'-deoxyribonucleoside 5'-triphosphate = DNA(n+1) + diphosphate</text>
        <dbReference type="Rhea" id="RHEA:22508"/>
        <dbReference type="Rhea" id="RHEA-COMP:17339"/>
        <dbReference type="Rhea" id="RHEA-COMP:17340"/>
        <dbReference type="ChEBI" id="CHEBI:33019"/>
        <dbReference type="ChEBI" id="CHEBI:61560"/>
        <dbReference type="ChEBI" id="CHEBI:173112"/>
        <dbReference type="EC" id="2.7.7.7"/>
    </reaction>
</comment>
<dbReference type="NCBIfam" id="NF002677">
    <property type="entry name" value="PRK02406.1"/>
    <property type="match status" value="1"/>
</dbReference>
<evidence type="ECO:0000313" key="19">
    <source>
        <dbReference type="Proteomes" id="UP000466586"/>
    </source>
</evidence>
<dbReference type="PANTHER" id="PTHR11076">
    <property type="entry name" value="DNA REPAIR POLYMERASE UMUC / TRANSFERASE FAMILY MEMBER"/>
    <property type="match status" value="1"/>
</dbReference>
<reference evidence="18 19" key="1">
    <citation type="submission" date="2019-11" db="EMBL/GenBank/DDBJ databases">
        <title>Pedobacter sp. HMF7647 Genome sequencing and assembly.</title>
        <authorList>
            <person name="Kang H."/>
            <person name="Kim H."/>
            <person name="Joh K."/>
        </authorList>
    </citation>
    <scope>NUCLEOTIDE SEQUENCE [LARGE SCALE GENOMIC DNA]</scope>
    <source>
        <strain evidence="18 19">HMF7647</strain>
    </source>
</reference>
<dbReference type="AlphaFoldDB" id="A0A7K1Y9L3"/>
<dbReference type="InterPro" id="IPR001126">
    <property type="entry name" value="UmuC"/>
</dbReference>
<keyword evidence="8 16" id="KW-0235">DNA replication</keyword>
<evidence type="ECO:0000256" key="16">
    <source>
        <dbReference type="HAMAP-Rule" id="MF_01113"/>
    </source>
</evidence>
<keyword evidence="11 16" id="KW-0460">Magnesium</keyword>
<dbReference type="GO" id="GO:0006261">
    <property type="term" value="P:DNA-templated DNA replication"/>
    <property type="evidence" value="ECO:0007669"/>
    <property type="project" value="UniProtKB-UniRule"/>
</dbReference>
<dbReference type="InterPro" id="IPR053848">
    <property type="entry name" value="IMS_HHH_1"/>
</dbReference>